<evidence type="ECO:0000256" key="9">
    <source>
        <dbReference type="ARBA" id="ARBA00023235"/>
    </source>
</evidence>
<feature type="binding site" evidence="10">
    <location>
        <begin position="149"/>
        <end position="152"/>
    </location>
    <ligand>
        <name>substrate</name>
    </ligand>
</feature>
<feature type="binding site" evidence="10">
    <location>
        <begin position="178"/>
        <end position="180"/>
    </location>
    <ligand>
        <name>substrate</name>
    </ligand>
</feature>
<dbReference type="PROSITE" id="PS01085">
    <property type="entry name" value="RIBUL_P_3_EPIMER_1"/>
    <property type="match status" value="1"/>
</dbReference>
<protein>
    <recommendedName>
        <fullName evidence="7 10">Ribulose-phosphate 3-epimerase</fullName>
        <ecNumber evidence="7 10">5.1.3.1</ecNumber>
    </recommendedName>
</protein>
<accession>A0ABR7INK2</accession>
<dbReference type="Pfam" id="PF00834">
    <property type="entry name" value="Ribul_P_3_epim"/>
    <property type="match status" value="1"/>
</dbReference>
<feature type="binding site" evidence="10">
    <location>
        <position position="40"/>
    </location>
    <ligand>
        <name>a divalent metal cation</name>
        <dbReference type="ChEBI" id="CHEBI:60240"/>
    </ligand>
</feature>
<dbReference type="SUPFAM" id="SSF51366">
    <property type="entry name" value="Ribulose-phoshate binding barrel"/>
    <property type="match status" value="1"/>
</dbReference>
<feature type="binding site" evidence="10">
    <location>
        <position position="178"/>
    </location>
    <ligand>
        <name>a divalent metal cation</name>
        <dbReference type="ChEBI" id="CHEBI:60240"/>
    </ligand>
</feature>
<comment type="similarity">
    <text evidence="6 10 11">Belongs to the ribulose-phosphate 3-epimerase family.</text>
</comment>
<reference evidence="12 13" key="1">
    <citation type="submission" date="2020-08" db="EMBL/GenBank/DDBJ databases">
        <title>Genome public.</title>
        <authorList>
            <person name="Liu C."/>
            <person name="Sun Q."/>
        </authorList>
    </citation>
    <scope>NUCLEOTIDE SEQUENCE [LARGE SCALE GENOMIC DNA]</scope>
    <source>
        <strain evidence="12 13">NSJ-27</strain>
    </source>
</reference>
<keyword evidence="9 10" id="KW-0413">Isomerase</keyword>
<evidence type="ECO:0000256" key="2">
    <source>
        <dbReference type="ARBA" id="ARBA00001936"/>
    </source>
</evidence>
<dbReference type="InterPro" id="IPR000056">
    <property type="entry name" value="Ribul_P_3_epim-like"/>
</dbReference>
<dbReference type="Proteomes" id="UP000649151">
    <property type="component" value="Unassembled WGS sequence"/>
</dbReference>
<dbReference type="Gene3D" id="3.20.20.70">
    <property type="entry name" value="Aldolase class I"/>
    <property type="match status" value="1"/>
</dbReference>
<proteinExistence type="inferred from homology"/>
<keyword evidence="8 10" id="KW-0479">Metal-binding</keyword>
<dbReference type="NCBIfam" id="NF004076">
    <property type="entry name" value="PRK05581.1-4"/>
    <property type="match status" value="1"/>
</dbReference>
<evidence type="ECO:0000256" key="10">
    <source>
        <dbReference type="HAMAP-Rule" id="MF_02227"/>
    </source>
</evidence>
<comment type="caution">
    <text evidence="12">The sequence shown here is derived from an EMBL/GenBank/DDBJ whole genome shotgun (WGS) entry which is preliminary data.</text>
</comment>
<feature type="active site" description="Proton donor" evidence="10">
    <location>
        <position position="178"/>
    </location>
</feature>
<evidence type="ECO:0000313" key="12">
    <source>
        <dbReference type="EMBL" id="MBC5786713.1"/>
    </source>
</evidence>
<dbReference type="PANTHER" id="PTHR11749">
    <property type="entry name" value="RIBULOSE-5-PHOSPHATE-3-EPIMERASE"/>
    <property type="match status" value="1"/>
</dbReference>
<feature type="binding site" evidence="10">
    <location>
        <position position="73"/>
    </location>
    <ligand>
        <name>a divalent metal cation</name>
        <dbReference type="ChEBI" id="CHEBI:60240"/>
    </ligand>
</feature>
<sequence>MIIKECYLLQKICPSILSADFAELAKDANRMADAGADMLHVDIMDGQFVPNISLGLPVLECLNKKCDLPMDVHLMIVRPQDYIQRFAKAGADIITFHVESDCNPLECIQQIKACGCKAGISIKPNTPVMEIKPYLALVDMVLVMTVEPGFGGQSFMQDMMGKVYELRSICPDLDIEVDGGINHETAKIVTEAGANVLVAGSYLFGAEDASAAIASLRY</sequence>
<feature type="active site" description="Proton acceptor" evidence="10">
    <location>
        <position position="42"/>
    </location>
</feature>
<comment type="cofactor">
    <cofactor evidence="3">
        <name>Co(2+)</name>
        <dbReference type="ChEBI" id="CHEBI:48828"/>
    </cofactor>
</comment>
<dbReference type="PIRSF" id="PIRSF001461">
    <property type="entry name" value="RPE"/>
    <property type="match status" value="1"/>
</dbReference>
<evidence type="ECO:0000256" key="11">
    <source>
        <dbReference type="PIRNR" id="PIRNR001461"/>
    </source>
</evidence>
<dbReference type="GO" id="GO:0004750">
    <property type="term" value="F:D-ribulose-phosphate 3-epimerase activity"/>
    <property type="evidence" value="ECO:0007669"/>
    <property type="project" value="UniProtKB-EC"/>
</dbReference>
<evidence type="ECO:0000256" key="3">
    <source>
        <dbReference type="ARBA" id="ARBA00001941"/>
    </source>
</evidence>
<comment type="cofactor">
    <cofactor evidence="4">
        <name>Zn(2+)</name>
        <dbReference type="ChEBI" id="CHEBI:29105"/>
    </cofactor>
</comment>
<gene>
    <name evidence="10 12" type="primary">rpe</name>
    <name evidence="12" type="ORF">H8Z77_01550</name>
</gene>
<feature type="binding site" evidence="10">
    <location>
        <position position="42"/>
    </location>
    <ligand>
        <name>a divalent metal cation</name>
        <dbReference type="ChEBI" id="CHEBI:60240"/>
    </ligand>
</feature>
<comment type="cofactor">
    <cofactor evidence="2">
        <name>Mn(2+)</name>
        <dbReference type="ChEBI" id="CHEBI:29035"/>
    </cofactor>
</comment>
<comment type="pathway">
    <text evidence="10">Carbohydrate degradation.</text>
</comment>
<feature type="binding site" evidence="10">
    <location>
        <begin position="200"/>
        <end position="201"/>
    </location>
    <ligand>
        <name>substrate</name>
    </ligand>
</feature>
<dbReference type="PROSITE" id="PS01086">
    <property type="entry name" value="RIBUL_P_3_EPIMER_2"/>
    <property type="match status" value="1"/>
</dbReference>
<dbReference type="NCBIfam" id="TIGR01163">
    <property type="entry name" value="rpe"/>
    <property type="match status" value="1"/>
</dbReference>
<dbReference type="EMBL" id="JACOQK010000001">
    <property type="protein sequence ID" value="MBC5786713.1"/>
    <property type="molecule type" value="Genomic_DNA"/>
</dbReference>
<evidence type="ECO:0000256" key="7">
    <source>
        <dbReference type="ARBA" id="ARBA00013188"/>
    </source>
</evidence>
<dbReference type="HAMAP" id="MF_02227">
    <property type="entry name" value="RPE"/>
    <property type="match status" value="1"/>
</dbReference>
<organism evidence="12 13">
    <name type="scientific">Clostridium facile</name>
    <dbReference type="NCBI Taxonomy" id="2763035"/>
    <lineage>
        <taxon>Bacteria</taxon>
        <taxon>Bacillati</taxon>
        <taxon>Bacillota</taxon>
        <taxon>Clostridia</taxon>
        <taxon>Eubacteriales</taxon>
        <taxon>Clostridiaceae</taxon>
        <taxon>Clostridium</taxon>
    </lineage>
</organism>
<evidence type="ECO:0000256" key="4">
    <source>
        <dbReference type="ARBA" id="ARBA00001947"/>
    </source>
</evidence>
<evidence type="ECO:0000256" key="5">
    <source>
        <dbReference type="ARBA" id="ARBA00001954"/>
    </source>
</evidence>
<comment type="catalytic activity">
    <reaction evidence="1 10 11">
        <text>D-ribulose 5-phosphate = D-xylulose 5-phosphate</text>
        <dbReference type="Rhea" id="RHEA:13677"/>
        <dbReference type="ChEBI" id="CHEBI:57737"/>
        <dbReference type="ChEBI" id="CHEBI:58121"/>
        <dbReference type="EC" id="5.1.3.1"/>
    </reaction>
</comment>
<keyword evidence="13" id="KW-1185">Reference proteome</keyword>
<dbReference type="EC" id="5.1.3.1" evidence="7 10"/>
<evidence type="ECO:0000256" key="1">
    <source>
        <dbReference type="ARBA" id="ARBA00001782"/>
    </source>
</evidence>
<evidence type="ECO:0000256" key="6">
    <source>
        <dbReference type="ARBA" id="ARBA00009541"/>
    </source>
</evidence>
<dbReference type="InterPro" id="IPR013785">
    <property type="entry name" value="Aldolase_TIM"/>
</dbReference>
<comment type="cofactor">
    <cofactor evidence="10">
        <name>a divalent metal cation</name>
        <dbReference type="ChEBI" id="CHEBI:60240"/>
    </cofactor>
    <text evidence="10">Binds 1 divalent metal cation per subunit.</text>
</comment>
<evidence type="ECO:0000313" key="13">
    <source>
        <dbReference type="Proteomes" id="UP000649151"/>
    </source>
</evidence>
<keyword evidence="10 11" id="KW-0119">Carbohydrate metabolism</keyword>
<feature type="binding site" evidence="10">
    <location>
        <position position="15"/>
    </location>
    <ligand>
        <name>substrate</name>
    </ligand>
</feature>
<evidence type="ECO:0000256" key="8">
    <source>
        <dbReference type="ARBA" id="ARBA00022723"/>
    </source>
</evidence>
<comment type="cofactor">
    <cofactor evidence="5">
        <name>Fe(2+)</name>
        <dbReference type="ChEBI" id="CHEBI:29033"/>
    </cofactor>
</comment>
<comment type="function">
    <text evidence="10">Catalyzes the reversible epimerization of D-ribulose 5-phosphate to D-xylulose 5-phosphate.</text>
</comment>
<dbReference type="CDD" id="cd00429">
    <property type="entry name" value="RPE"/>
    <property type="match status" value="1"/>
</dbReference>
<feature type="binding site" evidence="10">
    <location>
        <position position="73"/>
    </location>
    <ligand>
        <name>substrate</name>
    </ligand>
</feature>
<dbReference type="InterPro" id="IPR011060">
    <property type="entry name" value="RibuloseP-bd_barrel"/>
</dbReference>
<name>A0ABR7INK2_9CLOT</name>
<dbReference type="InterPro" id="IPR026019">
    <property type="entry name" value="Ribul_P_3_epim"/>
</dbReference>